<dbReference type="InterPro" id="IPR023828">
    <property type="entry name" value="Peptidase_S8_Ser-AS"/>
</dbReference>
<dbReference type="PANTHER" id="PTHR35186:SF4">
    <property type="entry name" value="PRION-INHIBITION AND PROPAGATION HELO DOMAIN-CONTAINING PROTEIN"/>
    <property type="match status" value="1"/>
</dbReference>
<dbReference type="PANTHER" id="PTHR35186">
    <property type="entry name" value="ANK_REP_REGION DOMAIN-CONTAINING PROTEIN"/>
    <property type="match status" value="1"/>
</dbReference>
<dbReference type="InterPro" id="IPR000209">
    <property type="entry name" value="Peptidase_S8/S53_dom"/>
</dbReference>
<dbReference type="AlphaFoldDB" id="A0AAV9HKN7"/>
<evidence type="ECO:0000256" key="2">
    <source>
        <dbReference type="ARBA" id="ARBA00022801"/>
    </source>
</evidence>
<dbReference type="InterPro" id="IPR036852">
    <property type="entry name" value="Peptidase_S8/S53_dom_sf"/>
</dbReference>
<gene>
    <name evidence="8" type="ORF">QBC42DRAFT_229031</name>
</gene>
<dbReference type="Proteomes" id="UP001321749">
    <property type="component" value="Unassembled WGS sequence"/>
</dbReference>
<feature type="compositionally biased region" description="Low complexity" evidence="5">
    <location>
        <begin position="564"/>
        <end position="576"/>
    </location>
</feature>
<comment type="caution">
    <text evidence="8">The sequence shown here is derived from an EMBL/GenBank/DDBJ whole genome shotgun (WGS) entry which is preliminary data.</text>
</comment>
<dbReference type="PROSITE" id="PS51892">
    <property type="entry name" value="SUBTILASE"/>
    <property type="match status" value="1"/>
</dbReference>
<feature type="compositionally biased region" description="Polar residues" evidence="5">
    <location>
        <begin position="97"/>
        <end position="106"/>
    </location>
</feature>
<dbReference type="SUPFAM" id="SSF52743">
    <property type="entry name" value="Subtilisin-like"/>
    <property type="match status" value="1"/>
</dbReference>
<keyword evidence="2 4" id="KW-0378">Hydrolase</keyword>
<reference evidence="8" key="2">
    <citation type="submission" date="2023-06" db="EMBL/GenBank/DDBJ databases">
        <authorList>
            <consortium name="Lawrence Berkeley National Laboratory"/>
            <person name="Mondo S.J."/>
            <person name="Hensen N."/>
            <person name="Bonometti L."/>
            <person name="Westerberg I."/>
            <person name="Brannstrom I.O."/>
            <person name="Guillou S."/>
            <person name="Cros-Aarteil S."/>
            <person name="Calhoun S."/>
            <person name="Haridas S."/>
            <person name="Kuo A."/>
            <person name="Pangilinan J."/>
            <person name="Riley R."/>
            <person name="Labutti K."/>
            <person name="Andreopoulos B."/>
            <person name="Lipzen A."/>
            <person name="Chen C."/>
            <person name="Yanf M."/>
            <person name="Daum C."/>
            <person name="Ng V."/>
            <person name="Clum A."/>
            <person name="Steindorff A."/>
            <person name="Ohm R."/>
            <person name="Martin F."/>
            <person name="Silar P."/>
            <person name="Natvig D."/>
            <person name="Lalanne C."/>
            <person name="Gautier V."/>
            <person name="Ament-Velasquez S.L."/>
            <person name="Kruys A."/>
            <person name="Hutchinson M.I."/>
            <person name="Powell A.J."/>
            <person name="Barry K."/>
            <person name="Miller A.N."/>
            <person name="Grigoriev I.V."/>
            <person name="Debuchy R."/>
            <person name="Gladieux P."/>
            <person name="Thoren M.H."/>
            <person name="Johannesson H."/>
        </authorList>
    </citation>
    <scope>NUCLEOTIDE SEQUENCE</scope>
    <source>
        <strain evidence="8">PSN324</strain>
    </source>
</reference>
<dbReference type="CDD" id="cd00306">
    <property type="entry name" value="Peptidases_S8_S53"/>
    <property type="match status" value="1"/>
</dbReference>
<keyword evidence="9" id="KW-1185">Reference proteome</keyword>
<dbReference type="PROSITE" id="PS00138">
    <property type="entry name" value="SUBTILASE_SER"/>
    <property type="match status" value="1"/>
</dbReference>
<comment type="similarity">
    <text evidence="4">Belongs to the peptidase S8 family.</text>
</comment>
<feature type="domain" description="Peptidase S8/S53" evidence="6">
    <location>
        <begin position="644"/>
        <end position="873"/>
    </location>
</feature>
<dbReference type="Pfam" id="PF00082">
    <property type="entry name" value="Peptidase_S8"/>
    <property type="match status" value="1"/>
</dbReference>
<protein>
    <submittedName>
        <fullName evidence="8">Peptidase S8/S53 domain-containing protein</fullName>
    </submittedName>
</protein>
<organism evidence="8 9">
    <name type="scientific">Cladorrhinum samala</name>
    <dbReference type="NCBI Taxonomy" id="585594"/>
    <lineage>
        <taxon>Eukaryota</taxon>
        <taxon>Fungi</taxon>
        <taxon>Dikarya</taxon>
        <taxon>Ascomycota</taxon>
        <taxon>Pezizomycotina</taxon>
        <taxon>Sordariomycetes</taxon>
        <taxon>Sordariomycetidae</taxon>
        <taxon>Sordariales</taxon>
        <taxon>Podosporaceae</taxon>
        <taxon>Cladorrhinum</taxon>
    </lineage>
</organism>
<evidence type="ECO:0000256" key="4">
    <source>
        <dbReference type="PROSITE-ProRule" id="PRU01240"/>
    </source>
</evidence>
<dbReference type="EMBL" id="MU865007">
    <property type="protein sequence ID" value="KAK4460629.1"/>
    <property type="molecule type" value="Genomic_DNA"/>
</dbReference>
<feature type="region of interest" description="Disordered" evidence="5">
    <location>
        <begin position="97"/>
        <end position="117"/>
    </location>
</feature>
<accession>A0AAV9HKN7</accession>
<evidence type="ECO:0000256" key="5">
    <source>
        <dbReference type="SAM" id="MobiDB-lite"/>
    </source>
</evidence>
<keyword evidence="3 4" id="KW-0720">Serine protease</keyword>
<evidence type="ECO:0000313" key="9">
    <source>
        <dbReference type="Proteomes" id="UP001321749"/>
    </source>
</evidence>
<evidence type="ECO:0000259" key="7">
    <source>
        <dbReference type="Pfam" id="PF24476"/>
    </source>
</evidence>
<feature type="domain" description="DUF7580" evidence="7">
    <location>
        <begin position="210"/>
        <end position="534"/>
    </location>
</feature>
<dbReference type="InterPro" id="IPR056002">
    <property type="entry name" value="DUF7580"/>
</dbReference>
<evidence type="ECO:0000256" key="3">
    <source>
        <dbReference type="ARBA" id="ARBA00022825"/>
    </source>
</evidence>
<dbReference type="GO" id="GO:0004252">
    <property type="term" value="F:serine-type endopeptidase activity"/>
    <property type="evidence" value="ECO:0007669"/>
    <property type="project" value="UniProtKB-UniRule"/>
</dbReference>
<dbReference type="InterPro" id="IPR015500">
    <property type="entry name" value="Peptidase_S8_subtilisin-rel"/>
</dbReference>
<evidence type="ECO:0000259" key="6">
    <source>
        <dbReference type="Pfam" id="PF00082"/>
    </source>
</evidence>
<proteinExistence type="inferred from homology"/>
<sequence>MWQLDLLSHVVPAFAALAKRSIGRNKEGSPLRRAANNVYVDLDLIGNALSKSPSRKVGDLKVAKLHEMLGALESRVRRSRRFRDQLPEIRLVKIAENQKSLEQGNESPPEYRDGHPYPSLDRLKKSLREAGLGGYGECSAILGQSRDKDYVDIMKKRGFKLFHKSEERNPTERDVFLDLIRSAARHLVQVYCSNPSPAVTSYMLSRHPSDGIAQPAERVHRVLGDHWNCDCARGAAKLSLSRHRQSSPQVLEHHDDAKFEVVFPLCTRTMTVTTQLKWKEANVKVDDDFTLHLESRRVQPDLCSVISQSVTGYYSVDFLVQSENFWLLQPQEVQTQRGTNRNTAMDSLKGLLVGRISQCKLRDRIALCYILASSMLYLYPGPWTRAPWDTGNIFFPPSTDPRGLPNLASPYLSVDVKLQETGQEPMWNRPHKHPPILALGILFLQVITGKPLERSSDSDAVARWNKDHATAQDLFGTLDDSNKLSPGLKQAIQRCLKVEPTFDCSSNRLDLREEGTIRQYILRAIFHPLSDELRVGYKVDLQNLHKEVLATQIPASSRPPYAPPFAEEPLLEEPTPGDQSDTSIPGNLLTAAVPTFSDGRQFCLVGGEKEPVDRTKKRSAQDWFKKWHRPVLGRIGQPRGTFSVRIAILDSGINLSQDQKDQYDDECNFKYRSWIEDDGTEPTDEMGHGTHLTMLLRQVVPHADIHVARVYKKQPNSMEAKDAIAKALRYAVDDWKVHIVVMAFGFGEKVPSILKSIDHAAAKKVAMFAAASNDGRNRPDNIAWPARDPSVICVHSGNGMGRASDFTPEARDGNRIMVLGECVESAWPPGLKAPGDQRLMSGTSCAAPIAAGIAALVLSYASKFLTEDELEELRRTESLLKMFEKISSQDYSGYWWVKHWEWCEASRSEHTIQEEIRSFLR</sequence>
<feature type="active site" description="Charge relay system" evidence="4">
    <location>
        <position position="650"/>
    </location>
</feature>
<feature type="active site" description="Charge relay system" evidence="4">
    <location>
        <position position="844"/>
    </location>
</feature>
<evidence type="ECO:0000256" key="1">
    <source>
        <dbReference type="ARBA" id="ARBA00022670"/>
    </source>
</evidence>
<feature type="active site" description="Charge relay system" evidence="4">
    <location>
        <position position="688"/>
    </location>
</feature>
<name>A0AAV9HKN7_9PEZI</name>
<dbReference type="Pfam" id="PF24476">
    <property type="entry name" value="DUF7580"/>
    <property type="match status" value="1"/>
</dbReference>
<reference evidence="8" key="1">
    <citation type="journal article" date="2023" name="Mol. Phylogenet. Evol.">
        <title>Genome-scale phylogeny and comparative genomics of the fungal order Sordariales.</title>
        <authorList>
            <person name="Hensen N."/>
            <person name="Bonometti L."/>
            <person name="Westerberg I."/>
            <person name="Brannstrom I.O."/>
            <person name="Guillou S."/>
            <person name="Cros-Aarteil S."/>
            <person name="Calhoun S."/>
            <person name="Haridas S."/>
            <person name="Kuo A."/>
            <person name="Mondo S."/>
            <person name="Pangilinan J."/>
            <person name="Riley R."/>
            <person name="LaButti K."/>
            <person name="Andreopoulos B."/>
            <person name="Lipzen A."/>
            <person name="Chen C."/>
            <person name="Yan M."/>
            <person name="Daum C."/>
            <person name="Ng V."/>
            <person name="Clum A."/>
            <person name="Steindorff A."/>
            <person name="Ohm R.A."/>
            <person name="Martin F."/>
            <person name="Silar P."/>
            <person name="Natvig D.O."/>
            <person name="Lalanne C."/>
            <person name="Gautier V."/>
            <person name="Ament-Velasquez S.L."/>
            <person name="Kruys A."/>
            <person name="Hutchinson M.I."/>
            <person name="Powell A.J."/>
            <person name="Barry K."/>
            <person name="Miller A.N."/>
            <person name="Grigoriev I.V."/>
            <person name="Debuchy R."/>
            <person name="Gladieux P."/>
            <person name="Hiltunen Thoren M."/>
            <person name="Johannesson H."/>
        </authorList>
    </citation>
    <scope>NUCLEOTIDE SEQUENCE</scope>
    <source>
        <strain evidence="8">PSN324</strain>
    </source>
</reference>
<evidence type="ECO:0000313" key="8">
    <source>
        <dbReference type="EMBL" id="KAK4460629.1"/>
    </source>
</evidence>
<keyword evidence="1 4" id="KW-0645">Protease</keyword>
<dbReference type="Gene3D" id="3.40.50.200">
    <property type="entry name" value="Peptidase S8/S53 domain"/>
    <property type="match status" value="1"/>
</dbReference>
<dbReference type="PRINTS" id="PR00723">
    <property type="entry name" value="SUBTILISIN"/>
</dbReference>
<feature type="region of interest" description="Disordered" evidence="5">
    <location>
        <begin position="555"/>
        <end position="584"/>
    </location>
</feature>
<dbReference type="GO" id="GO:0006508">
    <property type="term" value="P:proteolysis"/>
    <property type="evidence" value="ECO:0007669"/>
    <property type="project" value="UniProtKB-KW"/>
</dbReference>